<evidence type="ECO:0000313" key="2">
    <source>
        <dbReference type="EMBL" id="KAF5205987.1"/>
    </source>
</evidence>
<accession>A0A7J6XAH5</accession>
<proteinExistence type="predicted"/>
<evidence type="ECO:0000256" key="1">
    <source>
        <dbReference type="SAM" id="Coils"/>
    </source>
</evidence>
<reference evidence="2 3" key="1">
    <citation type="submission" date="2020-06" db="EMBL/GenBank/DDBJ databases">
        <title>Transcriptomic and genomic resources for Thalictrum thalictroides and T. hernandezii: Facilitating candidate gene discovery in an emerging model plant lineage.</title>
        <authorList>
            <person name="Arias T."/>
            <person name="Riano-Pachon D.M."/>
            <person name="Di Stilio V.S."/>
        </authorList>
    </citation>
    <scope>NUCLEOTIDE SEQUENCE [LARGE SCALE GENOMIC DNA]</scope>
    <source>
        <strain evidence="3">cv. WT478/WT964</strain>
        <tissue evidence="2">Leaves</tissue>
    </source>
</reference>
<comment type="caution">
    <text evidence="2">The sequence shown here is derived from an EMBL/GenBank/DDBJ whole genome shotgun (WGS) entry which is preliminary data.</text>
</comment>
<protein>
    <submittedName>
        <fullName evidence="2">Uncharacterized protein</fullName>
    </submittedName>
</protein>
<dbReference type="EMBL" id="JABWDY010003370">
    <property type="protein sequence ID" value="KAF5205987.1"/>
    <property type="molecule type" value="Genomic_DNA"/>
</dbReference>
<gene>
    <name evidence="2" type="ORF">FRX31_004420</name>
</gene>
<organism evidence="2 3">
    <name type="scientific">Thalictrum thalictroides</name>
    <name type="common">Rue-anemone</name>
    <name type="synonym">Anemone thalictroides</name>
    <dbReference type="NCBI Taxonomy" id="46969"/>
    <lineage>
        <taxon>Eukaryota</taxon>
        <taxon>Viridiplantae</taxon>
        <taxon>Streptophyta</taxon>
        <taxon>Embryophyta</taxon>
        <taxon>Tracheophyta</taxon>
        <taxon>Spermatophyta</taxon>
        <taxon>Magnoliopsida</taxon>
        <taxon>Ranunculales</taxon>
        <taxon>Ranunculaceae</taxon>
        <taxon>Thalictroideae</taxon>
        <taxon>Thalictrum</taxon>
    </lineage>
</organism>
<dbReference type="AlphaFoldDB" id="A0A7J6XAH5"/>
<keyword evidence="3" id="KW-1185">Reference proteome</keyword>
<evidence type="ECO:0000313" key="3">
    <source>
        <dbReference type="Proteomes" id="UP000554482"/>
    </source>
</evidence>
<feature type="coiled-coil region" evidence="1">
    <location>
        <begin position="21"/>
        <end position="48"/>
    </location>
</feature>
<sequence length="97" mass="11130">MDRLRLAARAAQRAELAVIAAELEEETVEDARRRVDEAAADLARLTEAPSELKIHRHPKMITFLSRKRWRRAVMLVNGDVLPMDVSLPLRRLVFARC</sequence>
<dbReference type="Proteomes" id="UP000554482">
    <property type="component" value="Unassembled WGS sequence"/>
</dbReference>
<keyword evidence="1" id="KW-0175">Coiled coil</keyword>
<name>A0A7J6XAH5_THATH</name>